<sequence>MVISVAVVDPLPMFCQGVVAALAGSGHRVDVPDDVLAWSHRRDRSLILLTLDVEPAWSILRRLRAETPRHVVLALIEGDQPLQGAKAVQAGAQSVLPRAMNAAMLRRTIDATSDGLCVLPASVMTLLAATDVTSGHIASGHVSDMVGPRLPPPTQLSWLRQLAAGSTVSRLAGQIGYSERAMFRQLRGLYQQMGVSGRTEAILRAQEFGWLTPDGDG</sequence>
<evidence type="ECO:0000256" key="2">
    <source>
        <dbReference type="PROSITE-ProRule" id="PRU00169"/>
    </source>
</evidence>
<feature type="modified residue" description="4-aspartylphosphate" evidence="2">
    <location>
        <position position="52"/>
    </location>
</feature>
<gene>
    <name evidence="4" type="ORF">FRACA_1180004</name>
</gene>
<name>A0A2I2KJS6_9ACTN</name>
<dbReference type="EMBL" id="FZMO01000022">
    <property type="protein sequence ID" value="SNQ45906.1"/>
    <property type="molecule type" value="Genomic_DNA"/>
</dbReference>
<dbReference type="InterPro" id="IPR011006">
    <property type="entry name" value="CheY-like_superfamily"/>
</dbReference>
<dbReference type="GO" id="GO:0006355">
    <property type="term" value="P:regulation of DNA-templated transcription"/>
    <property type="evidence" value="ECO:0007669"/>
    <property type="project" value="InterPro"/>
</dbReference>
<evidence type="ECO:0000256" key="1">
    <source>
        <dbReference type="ARBA" id="ARBA00023125"/>
    </source>
</evidence>
<dbReference type="GO" id="GO:0003677">
    <property type="term" value="F:DNA binding"/>
    <property type="evidence" value="ECO:0007669"/>
    <property type="project" value="UniProtKB-KW"/>
</dbReference>
<evidence type="ECO:0000259" key="3">
    <source>
        <dbReference type="PROSITE" id="PS50110"/>
    </source>
</evidence>
<dbReference type="SUPFAM" id="SSF52172">
    <property type="entry name" value="CheY-like"/>
    <property type="match status" value="1"/>
</dbReference>
<evidence type="ECO:0000313" key="4">
    <source>
        <dbReference type="EMBL" id="SNQ45906.1"/>
    </source>
</evidence>
<dbReference type="RefSeq" id="WP_101830023.1">
    <property type="nucleotide sequence ID" value="NZ_FZMO01000022.1"/>
</dbReference>
<evidence type="ECO:0000313" key="5">
    <source>
        <dbReference type="Proteomes" id="UP000234331"/>
    </source>
</evidence>
<organism evidence="4 5">
    <name type="scientific">Frankia canadensis</name>
    <dbReference type="NCBI Taxonomy" id="1836972"/>
    <lineage>
        <taxon>Bacteria</taxon>
        <taxon>Bacillati</taxon>
        <taxon>Actinomycetota</taxon>
        <taxon>Actinomycetes</taxon>
        <taxon>Frankiales</taxon>
        <taxon>Frankiaceae</taxon>
        <taxon>Frankia</taxon>
    </lineage>
</organism>
<dbReference type="InterPro" id="IPR001789">
    <property type="entry name" value="Sig_transdc_resp-reg_receiver"/>
</dbReference>
<keyword evidence="2" id="KW-0597">Phosphoprotein</keyword>
<accession>A0A2I2KJS6</accession>
<dbReference type="Proteomes" id="UP000234331">
    <property type="component" value="Unassembled WGS sequence"/>
</dbReference>
<keyword evidence="5" id="KW-1185">Reference proteome</keyword>
<dbReference type="PROSITE" id="PS50110">
    <property type="entry name" value="RESPONSE_REGULATORY"/>
    <property type="match status" value="1"/>
</dbReference>
<reference evidence="4 5" key="1">
    <citation type="submission" date="2017-06" db="EMBL/GenBank/DDBJ databases">
        <authorList>
            <person name="Kim H.J."/>
            <person name="Triplett B.A."/>
        </authorList>
    </citation>
    <scope>NUCLEOTIDE SEQUENCE [LARGE SCALE GENOMIC DNA]</scope>
    <source>
        <strain evidence="4">FRACA_ARgP5</strain>
    </source>
</reference>
<dbReference type="Gene3D" id="1.10.10.10">
    <property type="entry name" value="Winged helix-like DNA-binding domain superfamily/Winged helix DNA-binding domain"/>
    <property type="match status" value="1"/>
</dbReference>
<keyword evidence="1" id="KW-0238">DNA-binding</keyword>
<proteinExistence type="predicted"/>
<dbReference type="Gene3D" id="3.40.50.2300">
    <property type="match status" value="1"/>
</dbReference>
<dbReference type="InterPro" id="IPR016032">
    <property type="entry name" value="Sig_transdc_resp-reg_C-effctor"/>
</dbReference>
<dbReference type="OrthoDB" id="3394607at2"/>
<dbReference type="InterPro" id="IPR036388">
    <property type="entry name" value="WH-like_DNA-bd_sf"/>
</dbReference>
<dbReference type="GO" id="GO:0000160">
    <property type="term" value="P:phosphorelay signal transduction system"/>
    <property type="evidence" value="ECO:0007669"/>
    <property type="project" value="InterPro"/>
</dbReference>
<dbReference type="AlphaFoldDB" id="A0A2I2KJS6"/>
<dbReference type="SUPFAM" id="SSF46894">
    <property type="entry name" value="C-terminal effector domain of the bipartite response regulators"/>
    <property type="match status" value="1"/>
</dbReference>
<feature type="domain" description="Response regulatory" evidence="3">
    <location>
        <begin position="4"/>
        <end position="113"/>
    </location>
</feature>
<protein>
    <submittedName>
        <fullName evidence="4">Response regulator receiver protein</fullName>
    </submittedName>
</protein>